<dbReference type="AlphaFoldDB" id="A0A9Q3S094"/>
<proteinExistence type="predicted"/>
<comment type="caution">
    <text evidence="2">The sequence shown here is derived from an EMBL/GenBank/DDBJ whole genome shotgun (WGS) entry which is preliminary data.</text>
</comment>
<name>A0A9Q3S094_9SPHN</name>
<evidence type="ECO:0000256" key="1">
    <source>
        <dbReference type="SAM" id="MobiDB-lite"/>
    </source>
</evidence>
<dbReference type="EMBL" id="JAHVKP010000001">
    <property type="protein sequence ID" value="MBY6217455.1"/>
    <property type="molecule type" value="Genomic_DNA"/>
</dbReference>
<evidence type="ECO:0000313" key="3">
    <source>
        <dbReference type="Proteomes" id="UP000824927"/>
    </source>
</evidence>
<evidence type="ECO:0008006" key="4">
    <source>
        <dbReference type="Google" id="ProtNLM"/>
    </source>
</evidence>
<accession>A0A9Q3S094</accession>
<sequence length="201" mass="22135">MGATSDLPFTCTCGKFRAVLHDVGPREGDRLTCYCSDCRDFVRMIGRPELLDANGGNAVYQTRVAKLEIIEGAEYLATLHMTDKPTMRWYSTCCNTPLFNTLPKAKPAFLSVNTSAFDRAKVDAALGPSKGDFLAHEAEPPLENARPVSQFKLALGFIPRLFKDTFFGGWKKSPLFDPETREPLAKPRRVSAEERAAAAGS</sequence>
<protein>
    <recommendedName>
        <fullName evidence="4">CENP-V/GFA domain-containing protein</fullName>
    </recommendedName>
</protein>
<dbReference type="Pfam" id="PF19648">
    <property type="entry name" value="DUF6151"/>
    <property type="match status" value="1"/>
</dbReference>
<organism evidence="2 3">
    <name type="scientific">Qipengyuania aquimaris</name>
    <dbReference type="NCBI Taxonomy" id="255984"/>
    <lineage>
        <taxon>Bacteria</taxon>
        <taxon>Pseudomonadati</taxon>
        <taxon>Pseudomonadota</taxon>
        <taxon>Alphaproteobacteria</taxon>
        <taxon>Sphingomonadales</taxon>
        <taxon>Erythrobacteraceae</taxon>
        <taxon>Qipengyuania</taxon>
    </lineage>
</organism>
<dbReference type="Gene3D" id="2.170.150.70">
    <property type="match status" value="1"/>
</dbReference>
<gene>
    <name evidence="2" type="ORF">KUV31_03790</name>
</gene>
<dbReference type="Proteomes" id="UP000824927">
    <property type="component" value="Unassembled WGS sequence"/>
</dbReference>
<dbReference type="RefSeq" id="WP_222404566.1">
    <property type="nucleotide sequence ID" value="NZ_JAHVKP010000001.1"/>
</dbReference>
<dbReference type="SUPFAM" id="SSF51316">
    <property type="entry name" value="Mss4-like"/>
    <property type="match status" value="1"/>
</dbReference>
<dbReference type="InterPro" id="IPR046149">
    <property type="entry name" value="DUF6151"/>
</dbReference>
<evidence type="ECO:0000313" key="2">
    <source>
        <dbReference type="EMBL" id="MBY6217455.1"/>
    </source>
</evidence>
<dbReference type="InterPro" id="IPR011057">
    <property type="entry name" value="Mss4-like_sf"/>
</dbReference>
<feature type="compositionally biased region" description="Basic and acidic residues" evidence="1">
    <location>
        <begin position="178"/>
        <end position="201"/>
    </location>
</feature>
<reference evidence="2" key="1">
    <citation type="submission" date="2021-06" db="EMBL/GenBank/DDBJ databases">
        <title>50 bacteria genomes isolated from Dapeng, Shenzhen, China.</title>
        <authorList>
            <person name="Zheng W."/>
            <person name="Yu S."/>
            <person name="Huang Y."/>
        </authorList>
    </citation>
    <scope>NUCLEOTIDE SEQUENCE</scope>
    <source>
        <strain evidence="2">DP4N28-2</strain>
    </source>
</reference>
<feature type="region of interest" description="Disordered" evidence="1">
    <location>
        <begin position="175"/>
        <end position="201"/>
    </location>
</feature>